<evidence type="ECO:0000313" key="1">
    <source>
        <dbReference type="EMBL" id="JAD57181.1"/>
    </source>
</evidence>
<name>A0A0A9B1E9_ARUDO</name>
<sequence>MATRSCFSGSMWMI</sequence>
<proteinExistence type="predicted"/>
<reference evidence="1" key="2">
    <citation type="journal article" date="2015" name="Data Brief">
        <title>Shoot transcriptome of the giant reed, Arundo donax.</title>
        <authorList>
            <person name="Barrero R.A."/>
            <person name="Guerrero F.D."/>
            <person name="Moolhuijzen P."/>
            <person name="Goolsby J.A."/>
            <person name="Tidwell J."/>
            <person name="Bellgard S.E."/>
            <person name="Bellgard M.I."/>
        </authorList>
    </citation>
    <scope>NUCLEOTIDE SEQUENCE</scope>
    <source>
        <tissue evidence="1">Shoot tissue taken approximately 20 cm above the soil surface</tissue>
    </source>
</reference>
<protein>
    <submittedName>
        <fullName evidence="1">Uncharacterized protein</fullName>
    </submittedName>
</protein>
<reference evidence="1" key="1">
    <citation type="submission" date="2014-09" db="EMBL/GenBank/DDBJ databases">
        <authorList>
            <person name="Magalhaes I.L.F."/>
            <person name="Oliveira U."/>
            <person name="Santos F.R."/>
            <person name="Vidigal T.H.D.A."/>
            <person name="Brescovit A.D."/>
            <person name="Santos A.J."/>
        </authorList>
    </citation>
    <scope>NUCLEOTIDE SEQUENCE</scope>
    <source>
        <tissue evidence="1">Shoot tissue taken approximately 20 cm above the soil surface</tissue>
    </source>
</reference>
<dbReference type="EMBL" id="GBRH01240714">
    <property type="protein sequence ID" value="JAD57181.1"/>
    <property type="molecule type" value="Transcribed_RNA"/>
</dbReference>
<accession>A0A0A9B1E9</accession>
<organism evidence="1">
    <name type="scientific">Arundo donax</name>
    <name type="common">Giant reed</name>
    <name type="synonym">Donax arundinaceus</name>
    <dbReference type="NCBI Taxonomy" id="35708"/>
    <lineage>
        <taxon>Eukaryota</taxon>
        <taxon>Viridiplantae</taxon>
        <taxon>Streptophyta</taxon>
        <taxon>Embryophyta</taxon>
        <taxon>Tracheophyta</taxon>
        <taxon>Spermatophyta</taxon>
        <taxon>Magnoliopsida</taxon>
        <taxon>Liliopsida</taxon>
        <taxon>Poales</taxon>
        <taxon>Poaceae</taxon>
        <taxon>PACMAD clade</taxon>
        <taxon>Arundinoideae</taxon>
        <taxon>Arundineae</taxon>
        <taxon>Arundo</taxon>
    </lineage>
</organism>